<name>A0A059D938_EUCGR</name>
<reference evidence="1" key="1">
    <citation type="submission" date="2013-07" db="EMBL/GenBank/DDBJ databases">
        <title>The genome of Eucalyptus grandis.</title>
        <authorList>
            <person name="Schmutz J."/>
            <person name="Hayes R."/>
            <person name="Myburg A."/>
            <person name="Tuskan G."/>
            <person name="Grattapaglia D."/>
            <person name="Rokhsar D.S."/>
        </authorList>
    </citation>
    <scope>NUCLEOTIDE SEQUENCE</scope>
    <source>
        <tissue evidence="1">Leaf extractions</tissue>
    </source>
</reference>
<dbReference type="Gramene" id="KCW86979">
    <property type="protein sequence ID" value="KCW86979"/>
    <property type="gene ID" value="EUGRSUZ_B03542"/>
</dbReference>
<gene>
    <name evidence="1" type="ORF">EUGRSUZ_B03542</name>
</gene>
<dbReference type="InParanoid" id="A0A059D938"/>
<protein>
    <submittedName>
        <fullName evidence="1">Uncharacterized protein</fullName>
    </submittedName>
</protein>
<dbReference type="AlphaFoldDB" id="A0A059D938"/>
<evidence type="ECO:0000313" key="1">
    <source>
        <dbReference type="EMBL" id="KCW86979.1"/>
    </source>
</evidence>
<accession>A0A059D938</accession>
<organism evidence="1">
    <name type="scientific">Eucalyptus grandis</name>
    <name type="common">Flooded gum</name>
    <dbReference type="NCBI Taxonomy" id="71139"/>
    <lineage>
        <taxon>Eukaryota</taxon>
        <taxon>Viridiplantae</taxon>
        <taxon>Streptophyta</taxon>
        <taxon>Embryophyta</taxon>
        <taxon>Tracheophyta</taxon>
        <taxon>Spermatophyta</taxon>
        <taxon>Magnoliopsida</taxon>
        <taxon>eudicotyledons</taxon>
        <taxon>Gunneridae</taxon>
        <taxon>Pentapetalae</taxon>
        <taxon>rosids</taxon>
        <taxon>malvids</taxon>
        <taxon>Myrtales</taxon>
        <taxon>Myrtaceae</taxon>
        <taxon>Myrtoideae</taxon>
        <taxon>Eucalypteae</taxon>
        <taxon>Eucalyptus</taxon>
    </lineage>
</organism>
<sequence>MNFSFLFFVNVLTHEREIENRHIIKPNTFQGFVISPREVFRVHQISGRIISLKFRDPSYLVASQKVPYRADTYSRSTSHDQPCAFLPTPLPFQRLKTKAFLKHKNVYEEEEGTTVA</sequence>
<proteinExistence type="predicted"/>
<dbReference type="EMBL" id="KK198754">
    <property type="protein sequence ID" value="KCW86979.1"/>
    <property type="molecule type" value="Genomic_DNA"/>
</dbReference>